<proteinExistence type="predicted"/>
<protein>
    <submittedName>
        <fullName evidence="1">Uncharacterized protein</fullName>
    </submittedName>
</protein>
<sequence length="177" mass="20341">MQSLHYFLIVFGHDGQKPLELRAEEETECDEWVETIQQASYSDIIIEREVLMQKYIHLVQIVETEKVAANQLRTQLEDQDTEIERLKAEEQKLCFEALAQEQAESRWALHKLLQPTTSPAVSPTTIPHVALTKLASTDDPEAFIATQQLLPRTQLEYPNIKRVVLQCFGGRSPRDQV</sequence>
<gene>
    <name evidence="1" type="ORF">PGIGA_G00147790</name>
</gene>
<organism evidence="1 2">
    <name type="scientific">Pangasianodon gigas</name>
    <name type="common">Mekong giant catfish</name>
    <name type="synonym">Pangasius gigas</name>
    <dbReference type="NCBI Taxonomy" id="30993"/>
    <lineage>
        <taxon>Eukaryota</taxon>
        <taxon>Metazoa</taxon>
        <taxon>Chordata</taxon>
        <taxon>Craniata</taxon>
        <taxon>Vertebrata</taxon>
        <taxon>Euteleostomi</taxon>
        <taxon>Actinopterygii</taxon>
        <taxon>Neopterygii</taxon>
        <taxon>Teleostei</taxon>
        <taxon>Ostariophysi</taxon>
        <taxon>Siluriformes</taxon>
        <taxon>Pangasiidae</taxon>
        <taxon>Pangasianodon</taxon>
    </lineage>
</organism>
<dbReference type="Proteomes" id="UP000829447">
    <property type="component" value="Linkage Group LG24"/>
</dbReference>
<name>A0ACC5XN15_PANGG</name>
<accession>A0ACC5XN15</accession>
<keyword evidence="2" id="KW-1185">Reference proteome</keyword>
<dbReference type="EMBL" id="CM040477">
    <property type="protein sequence ID" value="MCI4392606.1"/>
    <property type="molecule type" value="Genomic_DNA"/>
</dbReference>
<reference evidence="1 2" key="1">
    <citation type="journal article" date="2022" name="bioRxiv">
        <title>An ancient truncated duplication of the anti-Mullerian hormone receptor type 2 gene is a potential conserved master sex determinant in the Pangasiidae catfish family.</title>
        <authorList>
            <person name="Wen M."/>
            <person name="Pan Q."/>
            <person name="Jouanno E."/>
            <person name="Montfort J."/>
            <person name="Zahm M."/>
            <person name="Cabau C."/>
            <person name="Klopp C."/>
            <person name="Iampietro C."/>
            <person name="Roques C."/>
            <person name="Bouchez O."/>
            <person name="Castinel A."/>
            <person name="Donnadieu C."/>
            <person name="Parrinello H."/>
            <person name="Poncet C."/>
            <person name="Belmonte E."/>
            <person name="Gautier V."/>
            <person name="Avarre J.-C."/>
            <person name="Dugue R."/>
            <person name="Gustiano R."/>
            <person name="Ha T.T.T."/>
            <person name="Campet M."/>
            <person name="Sriphairoj K."/>
            <person name="Ribolli J."/>
            <person name="de Almeida F.L."/>
            <person name="Desvignes T."/>
            <person name="Postlethwait J.H."/>
            <person name="Bucao C.F."/>
            <person name="Robinson-Rechavi M."/>
            <person name="Bobe J."/>
            <person name="Herpin A."/>
            <person name="Guiguen Y."/>
        </authorList>
    </citation>
    <scope>NUCLEOTIDE SEQUENCE [LARGE SCALE GENOMIC DNA]</scope>
    <source>
        <strain evidence="1">YG-Dec2019</strain>
    </source>
</reference>
<evidence type="ECO:0000313" key="2">
    <source>
        <dbReference type="Proteomes" id="UP000829447"/>
    </source>
</evidence>
<comment type="caution">
    <text evidence="1">The sequence shown here is derived from an EMBL/GenBank/DDBJ whole genome shotgun (WGS) entry which is preliminary data.</text>
</comment>
<evidence type="ECO:0000313" key="1">
    <source>
        <dbReference type="EMBL" id="MCI4392606.1"/>
    </source>
</evidence>